<accession>A0A1W1C602</accession>
<organism evidence="1">
    <name type="scientific">hydrothermal vent metagenome</name>
    <dbReference type="NCBI Taxonomy" id="652676"/>
    <lineage>
        <taxon>unclassified sequences</taxon>
        <taxon>metagenomes</taxon>
        <taxon>ecological metagenomes</taxon>
    </lineage>
</organism>
<dbReference type="PROSITE" id="PS51257">
    <property type="entry name" value="PROKAR_LIPOPROTEIN"/>
    <property type="match status" value="1"/>
</dbReference>
<protein>
    <submittedName>
        <fullName evidence="1">Uncharacterized protein</fullName>
    </submittedName>
</protein>
<reference evidence="1" key="1">
    <citation type="submission" date="2016-10" db="EMBL/GenBank/DDBJ databases">
        <authorList>
            <person name="de Groot N.N."/>
        </authorList>
    </citation>
    <scope>NUCLEOTIDE SEQUENCE</scope>
</reference>
<proteinExistence type="predicted"/>
<name>A0A1W1C602_9ZZZZ</name>
<dbReference type="EMBL" id="FPHF01000060">
    <property type="protein sequence ID" value="SFV61206.1"/>
    <property type="molecule type" value="Genomic_DNA"/>
</dbReference>
<gene>
    <name evidence="1" type="ORF">MNB_SM-4-954</name>
</gene>
<sequence>MNTIKLFLSILLVITTLSLSGCQGSNSDPVSDAGTTTGGIVPVVPDVNDTTSITVVLPVSSAVLTTNSQVVNIDVRVFDSANNPYSTGTITKVNPSDVLLGRDVGTFDKQVSTITNGIASFAYTAPADLDANTSNILFSFYHDSNATDAKIFTMSLVPDVNQSISTSYQLRTSSVDGVSMALESSESVSYSVYDLSDGSALVDADMISMTVTSLNTSLANLTDSKGNSGTTLTVSAQNNISLNVNSNTKSGLVPIKVVANFRDANGIDQNLTEVFSMLILSGPPSAISLSYASTEQVAARAKFIEKWVVTVTDKYSNLVNSNPSVSMGMIAGYTQSSAATANVAGYLHYLPGAGVGGSINATSDDFTALTAAFTNVDDQNDILVVYGTGYKYDASGKWDITTNSSTVLDLVDDYNSTTRSEMGFAVGNNQREDTCDIGSKWVANVYADGNTAIIDSTGTMVINVEYDYYLTGKSTMLWVNLVGIQNSTGEQVRIGEAKKITLRANGLTGETYVYAKGFNGQVRLEVKITGTSEYYHNSRFSSHVVVTGDDTNWTYGNFSSDGNTSEANGITSCINGGVGYVDIHVFSALDAGEIQLTNVVPNNEF</sequence>
<evidence type="ECO:0000313" key="1">
    <source>
        <dbReference type="EMBL" id="SFV61206.1"/>
    </source>
</evidence>
<dbReference type="AlphaFoldDB" id="A0A1W1C602"/>